<dbReference type="PANTHER" id="PTHR43952">
    <property type="entry name" value="MYB FAMILY TRANSCRIPTION FACTOR-RELATED"/>
    <property type="match status" value="1"/>
</dbReference>
<proteinExistence type="predicted"/>
<evidence type="ECO:0000256" key="2">
    <source>
        <dbReference type="ARBA" id="ARBA00023015"/>
    </source>
</evidence>
<dbReference type="SUPFAM" id="SSF46689">
    <property type="entry name" value="Homeodomain-like"/>
    <property type="match status" value="1"/>
</dbReference>
<feature type="region of interest" description="Disordered" evidence="5">
    <location>
        <begin position="77"/>
        <end position="129"/>
    </location>
</feature>
<organism evidence="7 8">
    <name type="scientific">Linum trigynum</name>
    <dbReference type="NCBI Taxonomy" id="586398"/>
    <lineage>
        <taxon>Eukaryota</taxon>
        <taxon>Viridiplantae</taxon>
        <taxon>Streptophyta</taxon>
        <taxon>Embryophyta</taxon>
        <taxon>Tracheophyta</taxon>
        <taxon>Spermatophyta</taxon>
        <taxon>Magnoliopsida</taxon>
        <taxon>eudicotyledons</taxon>
        <taxon>Gunneridae</taxon>
        <taxon>Pentapetalae</taxon>
        <taxon>rosids</taxon>
        <taxon>fabids</taxon>
        <taxon>Malpighiales</taxon>
        <taxon>Linaceae</taxon>
        <taxon>Linum</taxon>
    </lineage>
</organism>
<protein>
    <recommendedName>
        <fullName evidence="6">Myb-like domain-containing protein</fullName>
    </recommendedName>
</protein>
<dbReference type="Pfam" id="PF00249">
    <property type="entry name" value="Myb_DNA-binding"/>
    <property type="match status" value="1"/>
</dbReference>
<dbReference type="Gene3D" id="1.10.10.60">
    <property type="entry name" value="Homeodomain-like"/>
    <property type="match status" value="1"/>
</dbReference>
<accession>A0AAV2CHW4</accession>
<sequence>MASSNGSSVNSAAGSWTTWQNKLFENALAVFDKDTPDRWQNIAKAVGDGKTVDDIKRHYDDLVEDIRMIEAGEIPLPNYRKMPRRPPPSAAARPAAVDHTPRANSHRFKDDAERPEGSEDSVNWTPRMN</sequence>
<evidence type="ECO:0000256" key="5">
    <source>
        <dbReference type="SAM" id="MobiDB-lite"/>
    </source>
</evidence>
<comment type="subcellular location">
    <subcellularLocation>
        <location evidence="1">Nucleus</location>
    </subcellularLocation>
</comment>
<reference evidence="7 8" key="1">
    <citation type="submission" date="2024-04" db="EMBL/GenBank/DDBJ databases">
        <authorList>
            <person name="Fracassetti M."/>
        </authorList>
    </citation>
    <scope>NUCLEOTIDE SEQUENCE [LARGE SCALE GENOMIC DNA]</scope>
</reference>
<evidence type="ECO:0000256" key="1">
    <source>
        <dbReference type="ARBA" id="ARBA00004123"/>
    </source>
</evidence>
<dbReference type="SMART" id="SM00717">
    <property type="entry name" value="SANT"/>
    <property type="match status" value="1"/>
</dbReference>
<dbReference type="FunFam" id="1.10.10.60:FF:000154">
    <property type="entry name" value="Transcription factor SRM1"/>
    <property type="match status" value="1"/>
</dbReference>
<dbReference type="InterPro" id="IPR001005">
    <property type="entry name" value="SANT/Myb"/>
</dbReference>
<gene>
    <name evidence="7" type="ORF">LTRI10_LOCUS3610</name>
</gene>
<dbReference type="GO" id="GO:0003700">
    <property type="term" value="F:DNA-binding transcription factor activity"/>
    <property type="evidence" value="ECO:0007669"/>
    <property type="project" value="InterPro"/>
</dbReference>
<keyword evidence="8" id="KW-1185">Reference proteome</keyword>
<feature type="compositionally biased region" description="Basic and acidic residues" evidence="5">
    <location>
        <begin position="107"/>
        <end position="117"/>
    </location>
</feature>
<keyword evidence="3" id="KW-0804">Transcription</keyword>
<evidence type="ECO:0000313" key="7">
    <source>
        <dbReference type="EMBL" id="CAL1355879.1"/>
    </source>
</evidence>
<evidence type="ECO:0000256" key="3">
    <source>
        <dbReference type="ARBA" id="ARBA00023163"/>
    </source>
</evidence>
<name>A0AAV2CHW4_9ROSI</name>
<evidence type="ECO:0000259" key="6">
    <source>
        <dbReference type="SMART" id="SM00717"/>
    </source>
</evidence>
<keyword evidence="2" id="KW-0805">Transcription regulation</keyword>
<feature type="domain" description="Myb-like" evidence="6">
    <location>
        <begin position="12"/>
        <end position="65"/>
    </location>
</feature>
<dbReference type="Proteomes" id="UP001497516">
    <property type="component" value="Chromosome 1"/>
</dbReference>
<dbReference type="InterPro" id="IPR044636">
    <property type="entry name" value="RADIALIS-like"/>
</dbReference>
<dbReference type="GO" id="GO:0005634">
    <property type="term" value="C:nucleus"/>
    <property type="evidence" value="ECO:0007669"/>
    <property type="project" value="UniProtKB-SubCell"/>
</dbReference>
<feature type="compositionally biased region" description="Polar residues" evidence="5">
    <location>
        <begin position="120"/>
        <end position="129"/>
    </location>
</feature>
<keyword evidence="4" id="KW-0539">Nucleus</keyword>
<dbReference type="EMBL" id="OZ034813">
    <property type="protein sequence ID" value="CAL1355879.1"/>
    <property type="molecule type" value="Genomic_DNA"/>
</dbReference>
<dbReference type="PANTHER" id="PTHR43952:SF72">
    <property type="entry name" value="MYB-LIKE DOMAIN-CONTAINING PROTEIN"/>
    <property type="match status" value="1"/>
</dbReference>
<evidence type="ECO:0000256" key="4">
    <source>
        <dbReference type="ARBA" id="ARBA00023242"/>
    </source>
</evidence>
<evidence type="ECO:0000313" key="8">
    <source>
        <dbReference type="Proteomes" id="UP001497516"/>
    </source>
</evidence>
<dbReference type="InterPro" id="IPR009057">
    <property type="entry name" value="Homeodomain-like_sf"/>
</dbReference>
<dbReference type="AlphaFoldDB" id="A0AAV2CHW4"/>